<dbReference type="AlphaFoldDB" id="A0A6J6NNQ0"/>
<organism evidence="2">
    <name type="scientific">freshwater metagenome</name>
    <dbReference type="NCBI Taxonomy" id="449393"/>
    <lineage>
        <taxon>unclassified sequences</taxon>
        <taxon>metagenomes</taxon>
        <taxon>ecological metagenomes</taxon>
    </lineage>
</organism>
<evidence type="ECO:0000259" key="1">
    <source>
        <dbReference type="Pfam" id="PF12705"/>
    </source>
</evidence>
<dbReference type="InterPro" id="IPR038726">
    <property type="entry name" value="PDDEXK_AddAB-type"/>
</dbReference>
<dbReference type="Gene3D" id="3.90.320.10">
    <property type="match status" value="1"/>
</dbReference>
<dbReference type="InterPro" id="IPR011604">
    <property type="entry name" value="PDDEXK-like_dom_sf"/>
</dbReference>
<protein>
    <submittedName>
        <fullName evidence="2">Unannotated protein</fullName>
    </submittedName>
</protein>
<dbReference type="EMBL" id="CAEZXK010000016">
    <property type="protein sequence ID" value="CAB4687806.1"/>
    <property type="molecule type" value="Genomic_DNA"/>
</dbReference>
<evidence type="ECO:0000313" key="2">
    <source>
        <dbReference type="EMBL" id="CAB4687806.1"/>
    </source>
</evidence>
<dbReference type="Pfam" id="PF12705">
    <property type="entry name" value="PDDEXK_1"/>
    <property type="match status" value="1"/>
</dbReference>
<accession>A0A6J6NNQ0</accession>
<name>A0A6J6NNQ0_9ZZZZ</name>
<sequence length="307" mass="35337">MAKKKPYEQYQEEVFAISRSKIENFVQCPRCFVLDRRHKVAVPSGPSFTINSAVDSLLKKEFDRHREAGTVHPVLKELGCDLVPLKNSNMDVWRENFKGVRYLHEPTNLEIFGAVDDLWVNGDGEIVVVDYKATAKASPVEELGTERWHDAYRRQIEVYQWLLRQLGYKVSSTGYWLYETARNAADEFNQKLDFDARLIAYEGNTDWVERTLNRIKDALDDDGLPWAGDDCEVCKFFDDRAFATSNQGEELYPHCFVCGEVKKKAIYGMPSGPLDESRFETMGCIINIDTPNADWICRKCETENDES</sequence>
<reference evidence="2" key="1">
    <citation type="submission" date="2020-05" db="EMBL/GenBank/DDBJ databases">
        <authorList>
            <person name="Chiriac C."/>
            <person name="Salcher M."/>
            <person name="Ghai R."/>
            <person name="Kavagutti S V."/>
        </authorList>
    </citation>
    <scope>NUCLEOTIDE SEQUENCE</scope>
</reference>
<proteinExistence type="predicted"/>
<gene>
    <name evidence="2" type="ORF">UFOPK2370_00751</name>
</gene>
<feature type="domain" description="PD-(D/E)XK endonuclease-like" evidence="1">
    <location>
        <begin position="81"/>
        <end position="236"/>
    </location>
</feature>